<reference evidence="10" key="1">
    <citation type="submission" date="2020-03" db="EMBL/GenBank/DDBJ databases">
        <title>Transcriptomic Profiling of the Digestive Tract of the Rat Flea, Xenopsylla cheopis, Following Blood Feeding and Infection with Yersinia pestis.</title>
        <authorList>
            <person name="Bland D.M."/>
            <person name="Martens C.A."/>
            <person name="Virtaneva K."/>
            <person name="Kanakabandi K."/>
            <person name="Long D."/>
            <person name="Rosenke R."/>
            <person name="Saturday G.A."/>
            <person name="Hoyt F.H."/>
            <person name="Bruno D.P."/>
            <person name="Ribeiro J.M.C."/>
            <person name="Hinnebusch J."/>
        </authorList>
    </citation>
    <scope>NUCLEOTIDE SEQUENCE</scope>
</reference>
<evidence type="ECO:0000256" key="5">
    <source>
        <dbReference type="ARBA" id="ARBA00022786"/>
    </source>
</evidence>
<proteinExistence type="inferred from homology"/>
<dbReference type="PROSITE" id="PS50235">
    <property type="entry name" value="USP_3"/>
    <property type="match status" value="1"/>
</dbReference>
<dbReference type="EMBL" id="GIIL01007080">
    <property type="protein sequence ID" value="NOV50806.1"/>
    <property type="molecule type" value="Transcribed_RNA"/>
</dbReference>
<feature type="domain" description="USP" evidence="9">
    <location>
        <begin position="33"/>
        <end position="513"/>
    </location>
</feature>
<evidence type="ECO:0000259" key="9">
    <source>
        <dbReference type="PROSITE" id="PS50235"/>
    </source>
</evidence>
<comment type="similarity">
    <text evidence="2">Belongs to the peptidase C19 family.</text>
</comment>
<feature type="region of interest" description="Disordered" evidence="8">
    <location>
        <begin position="173"/>
        <end position="211"/>
    </location>
</feature>
<dbReference type="Gene3D" id="3.90.70.10">
    <property type="entry name" value="Cysteine proteinases"/>
    <property type="match status" value="1"/>
</dbReference>
<dbReference type="InterPro" id="IPR028889">
    <property type="entry name" value="USP"/>
</dbReference>
<dbReference type="AlphaFoldDB" id="A0A6M2DWS3"/>
<dbReference type="GO" id="GO:0006508">
    <property type="term" value="P:proteolysis"/>
    <property type="evidence" value="ECO:0007669"/>
    <property type="project" value="UniProtKB-KW"/>
</dbReference>
<organism evidence="10">
    <name type="scientific">Xenopsylla cheopis</name>
    <name type="common">Oriental rat flea</name>
    <name type="synonym">Pulex cheopis</name>
    <dbReference type="NCBI Taxonomy" id="163159"/>
    <lineage>
        <taxon>Eukaryota</taxon>
        <taxon>Metazoa</taxon>
        <taxon>Ecdysozoa</taxon>
        <taxon>Arthropoda</taxon>
        <taxon>Hexapoda</taxon>
        <taxon>Insecta</taxon>
        <taxon>Pterygota</taxon>
        <taxon>Neoptera</taxon>
        <taxon>Endopterygota</taxon>
        <taxon>Siphonaptera</taxon>
        <taxon>Pulicidae</taxon>
        <taxon>Xenopsyllinae</taxon>
        <taxon>Xenopsylla</taxon>
    </lineage>
</organism>
<keyword evidence="5" id="KW-0833">Ubl conjugation pathway</keyword>
<dbReference type="GO" id="GO:0005829">
    <property type="term" value="C:cytosol"/>
    <property type="evidence" value="ECO:0007669"/>
    <property type="project" value="TreeGrafter"/>
</dbReference>
<dbReference type="Pfam" id="PF00443">
    <property type="entry name" value="UCH"/>
    <property type="match status" value="1"/>
</dbReference>
<keyword evidence="6 10" id="KW-0378">Hydrolase</keyword>
<dbReference type="CDD" id="cd02662">
    <property type="entry name" value="Peptidase_C19F"/>
    <property type="match status" value="1"/>
</dbReference>
<evidence type="ECO:0000256" key="6">
    <source>
        <dbReference type="ARBA" id="ARBA00022801"/>
    </source>
</evidence>
<accession>A0A6M2DWS3</accession>
<dbReference type="GO" id="GO:0016579">
    <property type="term" value="P:protein deubiquitination"/>
    <property type="evidence" value="ECO:0007669"/>
    <property type="project" value="InterPro"/>
</dbReference>
<evidence type="ECO:0000256" key="4">
    <source>
        <dbReference type="ARBA" id="ARBA00022670"/>
    </source>
</evidence>
<evidence type="ECO:0000256" key="7">
    <source>
        <dbReference type="ARBA" id="ARBA00022807"/>
    </source>
</evidence>
<dbReference type="InterPro" id="IPR050164">
    <property type="entry name" value="Peptidase_C19"/>
</dbReference>
<feature type="compositionally biased region" description="Polar residues" evidence="8">
    <location>
        <begin position="192"/>
        <end position="206"/>
    </location>
</feature>
<dbReference type="GO" id="GO:0004843">
    <property type="term" value="F:cysteine-type deubiquitinase activity"/>
    <property type="evidence" value="ECO:0007669"/>
    <property type="project" value="UniProtKB-EC"/>
</dbReference>
<evidence type="ECO:0000256" key="1">
    <source>
        <dbReference type="ARBA" id="ARBA00000707"/>
    </source>
</evidence>
<evidence type="ECO:0000256" key="2">
    <source>
        <dbReference type="ARBA" id="ARBA00009085"/>
    </source>
</evidence>
<dbReference type="PANTHER" id="PTHR24006:SF888">
    <property type="entry name" value="UBIQUITIN CARBOXYL-TERMINAL HYDROLASE 30"/>
    <property type="match status" value="1"/>
</dbReference>
<dbReference type="InterPro" id="IPR038765">
    <property type="entry name" value="Papain-like_cys_pep_sf"/>
</dbReference>
<name>A0A6M2DWS3_XENCH</name>
<protein>
    <recommendedName>
        <fullName evidence="3">ubiquitinyl hydrolase 1</fullName>
        <ecNumber evidence="3">3.4.19.12</ecNumber>
    </recommendedName>
</protein>
<dbReference type="SUPFAM" id="SSF54001">
    <property type="entry name" value="Cysteine proteinases"/>
    <property type="match status" value="1"/>
</dbReference>
<evidence type="ECO:0000256" key="8">
    <source>
        <dbReference type="SAM" id="MobiDB-lite"/>
    </source>
</evidence>
<dbReference type="GO" id="GO:0005634">
    <property type="term" value="C:nucleus"/>
    <property type="evidence" value="ECO:0007669"/>
    <property type="project" value="TreeGrafter"/>
</dbReference>
<evidence type="ECO:0000256" key="3">
    <source>
        <dbReference type="ARBA" id="ARBA00012759"/>
    </source>
</evidence>
<sequence>MAAGVTAAVVVGAYVLWGPSGGTRLRKRRGQVGGLHNLGRTCFLNAVLQALAACTQLKLWLQKFSGRDSKSLITTLNTVIEVVNGTHVTIRSDPYTPGDILQSLFALGWVIPPDEQDAHELLHVILTSLEEEINKPIRKIGCLSDALGLSDYTLLPTRPSSAMMVSYADREVGPWPETPDTAPQSPPYPPLSNYTRSEVHTPNSPHSPDAEIDFDSQINLYEVAAASASNRKSRPRYISERSSLSKRSSISCRSLERVGSCVRMALFDEVPKETNYSIPFHGTLATQFKCKECGFKTPVRYDKFDSISLHLSDIAGCSLLQLLYRFVSPEIVKDFLCEKCNKREPINISSIEQDADSISTSSSSEDSQVRAKLTSCIKTIYFGKLPQILCIHIPRTMWVEGGNTYKRMEYVSFPENLNLTQFTYLQSGFVNQNCNSGSMSLPRDSGDLHNPTYRLVSVLVHVGDTETGHFITYRRGSMRNMHKWYYTSDAAVREVSLNEVLQSVAYMLFYEKCM</sequence>
<evidence type="ECO:0000313" key="10">
    <source>
        <dbReference type="EMBL" id="NOV50806.1"/>
    </source>
</evidence>
<dbReference type="PANTHER" id="PTHR24006">
    <property type="entry name" value="UBIQUITIN CARBOXYL-TERMINAL HYDROLASE"/>
    <property type="match status" value="1"/>
</dbReference>
<dbReference type="EC" id="3.4.19.12" evidence="3"/>
<comment type="catalytic activity">
    <reaction evidence="1">
        <text>Thiol-dependent hydrolysis of ester, thioester, amide, peptide and isopeptide bonds formed by the C-terminal Gly of ubiquitin (a 76-residue protein attached to proteins as an intracellular targeting signal).</text>
        <dbReference type="EC" id="3.4.19.12"/>
    </reaction>
</comment>
<keyword evidence="4" id="KW-0645">Protease</keyword>
<keyword evidence="7" id="KW-0788">Thiol protease</keyword>
<dbReference type="InterPro" id="IPR018200">
    <property type="entry name" value="USP_CS"/>
</dbReference>
<dbReference type="PROSITE" id="PS00973">
    <property type="entry name" value="USP_2"/>
    <property type="match status" value="1"/>
</dbReference>
<dbReference type="InterPro" id="IPR001394">
    <property type="entry name" value="Peptidase_C19_UCH"/>
</dbReference>